<evidence type="ECO:0008006" key="2">
    <source>
        <dbReference type="Google" id="ProtNLM"/>
    </source>
</evidence>
<dbReference type="Pfam" id="PF06314">
    <property type="entry name" value="ADC"/>
    <property type="match status" value="1"/>
</dbReference>
<gene>
    <name evidence="1" type="ORF">ENK44_05680</name>
</gene>
<dbReference type="EMBL" id="DRQG01000053">
    <property type="protein sequence ID" value="HGY55165.1"/>
    <property type="molecule type" value="Genomic_DNA"/>
</dbReference>
<dbReference type="AlphaFoldDB" id="A0A7V4TZC7"/>
<dbReference type="InterPro" id="IPR010451">
    <property type="entry name" value="Acetoacetate_decarboxylase"/>
</dbReference>
<dbReference type="InterPro" id="IPR023375">
    <property type="entry name" value="ADC_dom_sf"/>
</dbReference>
<evidence type="ECO:0000313" key="1">
    <source>
        <dbReference type="EMBL" id="HGY55165.1"/>
    </source>
</evidence>
<organism evidence="1">
    <name type="scientific">Caldithrix abyssi</name>
    <dbReference type="NCBI Taxonomy" id="187145"/>
    <lineage>
        <taxon>Bacteria</taxon>
        <taxon>Pseudomonadati</taxon>
        <taxon>Calditrichota</taxon>
        <taxon>Calditrichia</taxon>
        <taxon>Calditrichales</taxon>
        <taxon>Calditrichaceae</taxon>
        <taxon>Caldithrix</taxon>
    </lineage>
</organism>
<sequence length="257" mass="29017">MTNDSFFDYPQTIFNSSQGEVKLPIFYYDVSAVLVFYTADYQNVQQLLSPLNLTAARFFNGKAMVGFAFYEYRKTDVGPYNEVGLASAIYAPDRKRPALSLPQLKKNADKRKVAFYIHHLPVTTAIANAAGREIYGFPKFVTDLPFELSDSRFKGLVKDEQGRTIVSMEGKVKKGIKQAGFDLLLYSFLDDKLLRTVVDVKAKFNTFFFPDWKMSLGESSHPMRETIEKMGIAGKKPLIVQTTQNFKSRLHGGVETG</sequence>
<accession>A0A7V4TZC7</accession>
<proteinExistence type="predicted"/>
<dbReference type="Proteomes" id="UP000885779">
    <property type="component" value="Unassembled WGS sequence"/>
</dbReference>
<dbReference type="SUPFAM" id="SSF160104">
    <property type="entry name" value="Acetoacetate decarboxylase-like"/>
    <property type="match status" value="1"/>
</dbReference>
<protein>
    <recommendedName>
        <fullName evidence="2">Acetoacetate decarboxylase</fullName>
    </recommendedName>
</protein>
<dbReference type="GO" id="GO:0016829">
    <property type="term" value="F:lyase activity"/>
    <property type="evidence" value="ECO:0007669"/>
    <property type="project" value="InterPro"/>
</dbReference>
<dbReference type="Gene3D" id="2.40.400.10">
    <property type="entry name" value="Acetoacetate decarboxylase-like"/>
    <property type="match status" value="1"/>
</dbReference>
<reference evidence="1" key="1">
    <citation type="journal article" date="2020" name="mSystems">
        <title>Genome- and Community-Level Interaction Insights into Carbon Utilization and Element Cycling Functions of Hydrothermarchaeota in Hydrothermal Sediment.</title>
        <authorList>
            <person name="Zhou Z."/>
            <person name="Liu Y."/>
            <person name="Xu W."/>
            <person name="Pan J."/>
            <person name="Luo Z.H."/>
            <person name="Li M."/>
        </authorList>
    </citation>
    <scope>NUCLEOTIDE SEQUENCE [LARGE SCALE GENOMIC DNA]</scope>
    <source>
        <strain evidence="1">HyVt-577</strain>
    </source>
</reference>
<name>A0A7V4TZC7_CALAY</name>
<comment type="caution">
    <text evidence="1">The sequence shown here is derived from an EMBL/GenBank/DDBJ whole genome shotgun (WGS) entry which is preliminary data.</text>
</comment>